<dbReference type="InterPro" id="IPR017926">
    <property type="entry name" value="GATASE"/>
</dbReference>
<gene>
    <name evidence="2" type="ORF">CLV47_11046</name>
</gene>
<dbReference type="PANTHER" id="PTHR42695:SF5">
    <property type="entry name" value="GLUTAMINE AMIDOTRANSFERASE YLR126C-RELATED"/>
    <property type="match status" value="1"/>
</dbReference>
<dbReference type="InterPro" id="IPR029062">
    <property type="entry name" value="Class_I_gatase-like"/>
</dbReference>
<dbReference type="Pfam" id="PF00117">
    <property type="entry name" value="GATase"/>
    <property type="match status" value="1"/>
</dbReference>
<evidence type="ECO:0000259" key="1">
    <source>
        <dbReference type="Pfam" id="PF00117"/>
    </source>
</evidence>
<dbReference type="GO" id="GO:0016740">
    <property type="term" value="F:transferase activity"/>
    <property type="evidence" value="ECO:0007669"/>
    <property type="project" value="UniProtKB-KW"/>
</dbReference>
<dbReference type="GO" id="GO:0005829">
    <property type="term" value="C:cytosol"/>
    <property type="evidence" value="ECO:0007669"/>
    <property type="project" value="TreeGrafter"/>
</dbReference>
<dbReference type="Gene3D" id="3.40.50.880">
    <property type="match status" value="1"/>
</dbReference>
<dbReference type="AlphaFoldDB" id="A0A2T0ZY83"/>
<dbReference type="InterPro" id="IPR044992">
    <property type="entry name" value="ChyE-like"/>
</dbReference>
<accession>A0A2T0ZY83</accession>
<dbReference type="EMBL" id="PVUE01000010">
    <property type="protein sequence ID" value="PRZ41319.1"/>
    <property type="molecule type" value="Genomic_DNA"/>
</dbReference>
<protein>
    <submittedName>
        <fullName evidence="2">GMP synthase-like glutamine amidotransferase</fullName>
    </submittedName>
</protein>
<keyword evidence="3" id="KW-1185">Reference proteome</keyword>
<dbReference type="PANTHER" id="PTHR42695">
    <property type="entry name" value="GLUTAMINE AMIDOTRANSFERASE YLR126C-RELATED"/>
    <property type="match status" value="1"/>
</dbReference>
<dbReference type="Proteomes" id="UP000237752">
    <property type="component" value="Unassembled WGS sequence"/>
</dbReference>
<proteinExistence type="predicted"/>
<dbReference type="CDD" id="cd01741">
    <property type="entry name" value="GATase1_1"/>
    <property type="match status" value="1"/>
</dbReference>
<reference evidence="2 3" key="1">
    <citation type="submission" date="2018-03" db="EMBL/GenBank/DDBJ databases">
        <title>Genomic Encyclopedia of Archaeal and Bacterial Type Strains, Phase II (KMG-II): from individual species to whole genera.</title>
        <authorList>
            <person name="Goeker M."/>
        </authorList>
    </citation>
    <scope>NUCLEOTIDE SEQUENCE [LARGE SCALE GENOMIC DNA]</scope>
    <source>
        <strain evidence="2 3">DSM 100065</strain>
    </source>
</reference>
<feature type="domain" description="Glutamine amidotransferase" evidence="1">
    <location>
        <begin position="32"/>
        <end position="201"/>
    </location>
</feature>
<dbReference type="PROSITE" id="PS51273">
    <property type="entry name" value="GATASE_TYPE_1"/>
    <property type="match status" value="1"/>
</dbReference>
<organism evidence="2 3">
    <name type="scientific">Antricoccus suffuscus</name>
    <dbReference type="NCBI Taxonomy" id="1629062"/>
    <lineage>
        <taxon>Bacteria</taxon>
        <taxon>Bacillati</taxon>
        <taxon>Actinomycetota</taxon>
        <taxon>Actinomycetes</taxon>
        <taxon>Geodermatophilales</taxon>
        <taxon>Antricoccaceae</taxon>
        <taxon>Antricoccus</taxon>
    </lineage>
</organism>
<keyword evidence="2" id="KW-0315">Glutamine amidotransferase</keyword>
<comment type="caution">
    <text evidence="2">The sequence shown here is derived from an EMBL/GenBank/DDBJ whole genome shotgun (WGS) entry which is preliminary data.</text>
</comment>
<name>A0A2T0ZY83_9ACTN</name>
<dbReference type="RefSeq" id="WP_106349403.1">
    <property type="nucleotide sequence ID" value="NZ_PVUE01000010.1"/>
</dbReference>
<evidence type="ECO:0000313" key="3">
    <source>
        <dbReference type="Proteomes" id="UP000237752"/>
    </source>
</evidence>
<keyword evidence="2" id="KW-0808">Transferase</keyword>
<sequence>MPISDAATAPDADKPFIIVEHDASNPPERLADWLSAAGASYVVVKPHAGEPLPTDLSPYAGILMLGGQQVAQRVDDEHFPWRQASLDMLRTAISQKVPTLAVCLGSQLLAIAGGGTVERGDQGKELGHGLVARRDASYQDPLFIDLPMTPDVMQFHGDVVTVLPPGATLLATGAVYQNQAFRIGDNAWGMQFHIETEPQTYAEWFEVGRDRLEQKGYDVDGMIERAVRYHEDMPGVWAPFIAKFVDIAAKASREVGSHAAAEDDR</sequence>
<evidence type="ECO:0000313" key="2">
    <source>
        <dbReference type="EMBL" id="PRZ41319.1"/>
    </source>
</evidence>
<dbReference type="OrthoDB" id="5196541at2"/>
<dbReference type="SUPFAM" id="SSF52317">
    <property type="entry name" value="Class I glutamine amidotransferase-like"/>
    <property type="match status" value="1"/>
</dbReference>